<dbReference type="AlphaFoldDB" id="A0AAV7WFD6"/>
<accession>A0AAV7WFD6</accession>
<name>A0AAV7WFD6_PLEWA</name>
<dbReference type="EMBL" id="JANPWB010000002">
    <property type="protein sequence ID" value="KAJ1211391.1"/>
    <property type="molecule type" value="Genomic_DNA"/>
</dbReference>
<keyword evidence="3" id="KW-1185">Reference proteome</keyword>
<feature type="region of interest" description="Disordered" evidence="1">
    <location>
        <begin position="1"/>
        <end position="71"/>
    </location>
</feature>
<evidence type="ECO:0000313" key="2">
    <source>
        <dbReference type="EMBL" id="KAJ1211391.1"/>
    </source>
</evidence>
<protein>
    <submittedName>
        <fullName evidence="2">Uncharacterized protein</fullName>
    </submittedName>
</protein>
<gene>
    <name evidence="2" type="ORF">NDU88_006751</name>
</gene>
<comment type="caution">
    <text evidence="2">The sequence shown here is derived from an EMBL/GenBank/DDBJ whole genome shotgun (WGS) entry which is preliminary data.</text>
</comment>
<evidence type="ECO:0000256" key="1">
    <source>
        <dbReference type="SAM" id="MobiDB-lite"/>
    </source>
</evidence>
<organism evidence="2 3">
    <name type="scientific">Pleurodeles waltl</name>
    <name type="common">Iberian ribbed newt</name>
    <dbReference type="NCBI Taxonomy" id="8319"/>
    <lineage>
        <taxon>Eukaryota</taxon>
        <taxon>Metazoa</taxon>
        <taxon>Chordata</taxon>
        <taxon>Craniata</taxon>
        <taxon>Vertebrata</taxon>
        <taxon>Euteleostomi</taxon>
        <taxon>Amphibia</taxon>
        <taxon>Batrachia</taxon>
        <taxon>Caudata</taxon>
        <taxon>Salamandroidea</taxon>
        <taxon>Salamandridae</taxon>
        <taxon>Pleurodelinae</taxon>
        <taxon>Pleurodeles</taxon>
    </lineage>
</organism>
<evidence type="ECO:0000313" key="3">
    <source>
        <dbReference type="Proteomes" id="UP001066276"/>
    </source>
</evidence>
<dbReference type="Proteomes" id="UP001066276">
    <property type="component" value="Chromosome 1_2"/>
</dbReference>
<proteinExistence type="predicted"/>
<reference evidence="2" key="1">
    <citation type="journal article" date="2022" name="bioRxiv">
        <title>Sequencing and chromosome-scale assembly of the giantPleurodeles waltlgenome.</title>
        <authorList>
            <person name="Brown T."/>
            <person name="Elewa A."/>
            <person name="Iarovenko S."/>
            <person name="Subramanian E."/>
            <person name="Araus A.J."/>
            <person name="Petzold A."/>
            <person name="Susuki M."/>
            <person name="Suzuki K.-i.T."/>
            <person name="Hayashi T."/>
            <person name="Toyoda A."/>
            <person name="Oliveira C."/>
            <person name="Osipova E."/>
            <person name="Leigh N.D."/>
            <person name="Simon A."/>
            <person name="Yun M.H."/>
        </authorList>
    </citation>
    <scope>NUCLEOTIDE SEQUENCE</scope>
    <source>
        <strain evidence="2">20211129_DDA</strain>
        <tissue evidence="2">Liver</tissue>
    </source>
</reference>
<sequence length="106" mass="12310">MPRGVLPVTPGLNWKRFPGNRGSPRHQGSQGFLKPGKSEREGRRPPQPTQGPPNQRKMDEPTAMWEDEDPRWRRRSDWAIRRQQHAEAGHALGRAWHHQAQIKDLK</sequence>